<dbReference type="InterPro" id="IPR050557">
    <property type="entry name" value="RTX_toxin/Mannuronan_C5-epim"/>
</dbReference>
<dbReference type="PROSITE" id="PS00330">
    <property type="entry name" value="HEMOLYSIN_CALCIUM"/>
    <property type="match status" value="4"/>
</dbReference>
<dbReference type="InterPro" id="IPR018511">
    <property type="entry name" value="Hemolysin-typ_Ca-bd_CS"/>
</dbReference>
<organism evidence="1 2">
    <name type="scientific">Falsiroseomonas oleicola</name>
    <dbReference type="NCBI Taxonomy" id="2801474"/>
    <lineage>
        <taxon>Bacteria</taxon>
        <taxon>Pseudomonadati</taxon>
        <taxon>Pseudomonadota</taxon>
        <taxon>Alphaproteobacteria</taxon>
        <taxon>Acetobacterales</taxon>
        <taxon>Roseomonadaceae</taxon>
        <taxon>Falsiroseomonas</taxon>
    </lineage>
</organism>
<dbReference type="RefSeq" id="WP_216877914.1">
    <property type="nucleotide sequence ID" value="NZ_JAERQM010000006.1"/>
</dbReference>
<dbReference type="Proteomes" id="UP000689967">
    <property type="component" value="Unassembled WGS sequence"/>
</dbReference>
<dbReference type="Pfam" id="PF00353">
    <property type="entry name" value="HemolysinCabind"/>
    <property type="match status" value="2"/>
</dbReference>
<dbReference type="EMBL" id="JAERQM010000006">
    <property type="protein sequence ID" value="MBU8545898.1"/>
    <property type="molecule type" value="Genomic_DNA"/>
</dbReference>
<name>A0ABS6HB31_9PROT</name>
<comment type="caution">
    <text evidence="1">The sequence shown here is derived from an EMBL/GenBank/DDBJ whole genome shotgun (WGS) entry which is preliminary data.</text>
</comment>
<protein>
    <submittedName>
        <fullName evidence="1">Calcium-binding protein</fullName>
    </submittedName>
</protein>
<reference evidence="1 2" key="1">
    <citation type="submission" date="2021-01" db="EMBL/GenBank/DDBJ databases">
        <title>Roseomonas sp. nov, a bacterium isolated from an oil production mixture in Yumen Oilfield.</title>
        <authorList>
            <person name="Wu D."/>
        </authorList>
    </citation>
    <scope>NUCLEOTIDE SEQUENCE [LARGE SCALE GENOMIC DNA]</scope>
    <source>
        <strain evidence="1 2">ROY-5-3</strain>
    </source>
</reference>
<accession>A0ABS6HB31</accession>
<evidence type="ECO:0000313" key="2">
    <source>
        <dbReference type="Proteomes" id="UP000689967"/>
    </source>
</evidence>
<keyword evidence="2" id="KW-1185">Reference proteome</keyword>
<gene>
    <name evidence="1" type="ORF">JJQ90_19400</name>
</gene>
<evidence type="ECO:0000313" key="1">
    <source>
        <dbReference type="EMBL" id="MBU8545898.1"/>
    </source>
</evidence>
<dbReference type="PANTHER" id="PTHR38340:SF1">
    <property type="entry name" value="S-LAYER PROTEIN"/>
    <property type="match status" value="1"/>
</dbReference>
<dbReference type="InterPro" id="IPR001343">
    <property type="entry name" value="Hemolysn_Ca-bd"/>
</dbReference>
<proteinExistence type="predicted"/>
<dbReference type="PANTHER" id="PTHR38340">
    <property type="entry name" value="S-LAYER PROTEIN"/>
    <property type="match status" value="1"/>
</dbReference>
<sequence length="215" mass="21035">MSGFASISGSHGDDLLMAPFGDIGQMVLGLGGNDTIYGFNGDDSLFGGAGDDELFGGTGNDILRGGGGDDVLAGSTGDDTLFGGVGHDTLIGGVGDDVLRGGAGNDVLAGGTGNDHLVGGAGDDTMNGGLGLDTFEFDDGFGHDVIVGFQLGADTLQIASNINATGVADPNDLLALVSDDGSGNAVITLGTDTIKLQGISVGDLTANIGTVVQIV</sequence>